<feature type="transmembrane region" description="Helical" evidence="7">
    <location>
        <begin position="21"/>
        <end position="41"/>
    </location>
</feature>
<reference evidence="9" key="1">
    <citation type="submission" date="2022-03" db="EMBL/GenBank/DDBJ databases">
        <title>Identification of a novel bacterium isolated from mangrove sediments.</title>
        <authorList>
            <person name="Pan X."/>
        </authorList>
    </citation>
    <scope>NUCLEOTIDE SEQUENCE</scope>
    <source>
        <strain evidence="9">B1949</strain>
    </source>
</reference>
<evidence type="ECO:0000259" key="8">
    <source>
        <dbReference type="PROSITE" id="PS50850"/>
    </source>
</evidence>
<dbReference type="PANTHER" id="PTHR23505">
    <property type="entry name" value="SPINSTER"/>
    <property type="match status" value="1"/>
</dbReference>
<dbReference type="InterPro" id="IPR044770">
    <property type="entry name" value="MFS_spinster-like"/>
</dbReference>
<protein>
    <submittedName>
        <fullName evidence="9">MFS transporter</fullName>
    </submittedName>
</protein>
<gene>
    <name evidence="9" type="ORF">MTR62_15570</name>
</gene>
<feature type="transmembrane region" description="Helical" evidence="7">
    <location>
        <begin position="364"/>
        <end position="385"/>
    </location>
</feature>
<keyword evidence="2" id="KW-0813">Transport</keyword>
<evidence type="ECO:0000313" key="10">
    <source>
        <dbReference type="Proteomes" id="UP001162881"/>
    </source>
</evidence>
<evidence type="ECO:0000256" key="7">
    <source>
        <dbReference type="SAM" id="Phobius"/>
    </source>
</evidence>
<keyword evidence="5 7" id="KW-0472">Membrane</keyword>
<dbReference type="PROSITE" id="PS50850">
    <property type="entry name" value="MFS"/>
    <property type="match status" value="1"/>
</dbReference>
<feature type="transmembrane region" description="Helical" evidence="7">
    <location>
        <begin position="86"/>
        <end position="109"/>
    </location>
</feature>
<feature type="domain" description="Major facilitator superfamily (MFS) profile" evidence="8">
    <location>
        <begin position="19"/>
        <end position="423"/>
    </location>
</feature>
<feature type="transmembrane region" description="Helical" evidence="7">
    <location>
        <begin position="187"/>
        <end position="208"/>
    </location>
</feature>
<evidence type="ECO:0000256" key="6">
    <source>
        <dbReference type="SAM" id="MobiDB-lite"/>
    </source>
</evidence>
<feature type="transmembrane region" description="Helical" evidence="7">
    <location>
        <begin position="271"/>
        <end position="293"/>
    </location>
</feature>
<dbReference type="SUPFAM" id="SSF103473">
    <property type="entry name" value="MFS general substrate transporter"/>
    <property type="match status" value="1"/>
</dbReference>
<sequence>MTAADISLDYPSRGRARFAQVVLGAVGLVGAIDLALVPMLIEPIRLELDLSDVQVGLANTTVFAIATGLASAPSGMLADRIVRKRLLVCAVLMWVAALLLIAFAQGMALLVCGKLLMGTASAIALPTALSMLSDYFVPERRAMATSTYAFGQLLGTAAAIFLGGYGFSWLGRWAARDPSALFGLSPWRMVFVLFALGATLLIPALASLREPSRKEVQQAGGGTLKELWSYRAFLLPLYAGLACLVGLSTEITTWTTPALIRLYDLQPGDFAGWYGTIQFATGVIGVLMSGKLAELARRRGGQSGMMLPAAIGALLCAPAACMALAPSVFGFATLLTIYCLAYAPAMMVPVIAINFRIPNELRGLAFGLNVVCVAVATAISAPLVAQVSQWLGGEHMLGRAMAGVGVPFALAAALCFWFASRSSVSPADADSRPNSGLIPREDLT</sequence>
<feature type="region of interest" description="Disordered" evidence="6">
    <location>
        <begin position="424"/>
        <end position="444"/>
    </location>
</feature>
<keyword evidence="10" id="KW-1185">Reference proteome</keyword>
<evidence type="ECO:0000256" key="3">
    <source>
        <dbReference type="ARBA" id="ARBA00022692"/>
    </source>
</evidence>
<dbReference type="InterPro" id="IPR011701">
    <property type="entry name" value="MFS"/>
</dbReference>
<keyword evidence="3 7" id="KW-0812">Transmembrane</keyword>
<evidence type="ECO:0000313" key="9">
    <source>
        <dbReference type="EMBL" id="MCJ2184100.1"/>
    </source>
</evidence>
<feature type="transmembrane region" description="Helical" evidence="7">
    <location>
        <begin position="305"/>
        <end position="325"/>
    </location>
</feature>
<feature type="transmembrane region" description="Helical" evidence="7">
    <location>
        <begin position="228"/>
        <end position="251"/>
    </location>
</feature>
<evidence type="ECO:0000256" key="4">
    <source>
        <dbReference type="ARBA" id="ARBA00022989"/>
    </source>
</evidence>
<name>A0ABT0BGD0_9SPHN</name>
<dbReference type="EMBL" id="JALHLF010000077">
    <property type="protein sequence ID" value="MCJ2184100.1"/>
    <property type="molecule type" value="Genomic_DNA"/>
</dbReference>
<dbReference type="RefSeq" id="WP_244022590.1">
    <property type="nucleotide sequence ID" value="NZ_JALHLF010000077.1"/>
</dbReference>
<evidence type="ECO:0000256" key="5">
    <source>
        <dbReference type="ARBA" id="ARBA00023136"/>
    </source>
</evidence>
<feature type="transmembrane region" description="Helical" evidence="7">
    <location>
        <begin position="115"/>
        <end position="137"/>
    </location>
</feature>
<dbReference type="InterPro" id="IPR036259">
    <property type="entry name" value="MFS_trans_sf"/>
</dbReference>
<proteinExistence type="predicted"/>
<dbReference type="Proteomes" id="UP001162881">
    <property type="component" value="Unassembled WGS sequence"/>
</dbReference>
<feature type="transmembrane region" description="Helical" evidence="7">
    <location>
        <begin position="397"/>
        <end position="419"/>
    </location>
</feature>
<comment type="caution">
    <text evidence="9">The sequence shown here is derived from an EMBL/GenBank/DDBJ whole genome shotgun (WGS) entry which is preliminary data.</text>
</comment>
<dbReference type="Gene3D" id="1.20.1250.20">
    <property type="entry name" value="MFS general substrate transporter like domains"/>
    <property type="match status" value="1"/>
</dbReference>
<feature type="transmembrane region" description="Helical" evidence="7">
    <location>
        <begin position="331"/>
        <end position="352"/>
    </location>
</feature>
<evidence type="ECO:0000256" key="1">
    <source>
        <dbReference type="ARBA" id="ARBA00004141"/>
    </source>
</evidence>
<dbReference type="PANTHER" id="PTHR23505:SF79">
    <property type="entry name" value="PROTEIN SPINSTER"/>
    <property type="match status" value="1"/>
</dbReference>
<feature type="transmembrane region" description="Helical" evidence="7">
    <location>
        <begin position="149"/>
        <end position="167"/>
    </location>
</feature>
<keyword evidence="4 7" id="KW-1133">Transmembrane helix</keyword>
<dbReference type="Pfam" id="PF07690">
    <property type="entry name" value="MFS_1"/>
    <property type="match status" value="1"/>
</dbReference>
<accession>A0ABT0BGD0</accession>
<organism evidence="9 10">
    <name type="scientific">Novosphingobium organovorum</name>
    <dbReference type="NCBI Taxonomy" id="2930092"/>
    <lineage>
        <taxon>Bacteria</taxon>
        <taxon>Pseudomonadati</taxon>
        <taxon>Pseudomonadota</taxon>
        <taxon>Alphaproteobacteria</taxon>
        <taxon>Sphingomonadales</taxon>
        <taxon>Sphingomonadaceae</taxon>
        <taxon>Novosphingobium</taxon>
    </lineage>
</organism>
<evidence type="ECO:0000256" key="2">
    <source>
        <dbReference type="ARBA" id="ARBA00022448"/>
    </source>
</evidence>
<feature type="transmembrane region" description="Helical" evidence="7">
    <location>
        <begin position="53"/>
        <end position="74"/>
    </location>
</feature>
<comment type="subcellular location">
    <subcellularLocation>
        <location evidence="1">Membrane</location>
        <topology evidence="1">Multi-pass membrane protein</topology>
    </subcellularLocation>
</comment>
<dbReference type="InterPro" id="IPR020846">
    <property type="entry name" value="MFS_dom"/>
</dbReference>